<organism evidence="2 3">
    <name type="scientific">Peribacillus simplex</name>
    <dbReference type="NCBI Taxonomy" id="1478"/>
    <lineage>
        <taxon>Bacteria</taxon>
        <taxon>Bacillati</taxon>
        <taxon>Bacillota</taxon>
        <taxon>Bacilli</taxon>
        <taxon>Bacillales</taxon>
        <taxon>Bacillaceae</taxon>
        <taxon>Peribacillus</taxon>
    </lineage>
</organism>
<dbReference type="EMBL" id="CAKKMG010000067">
    <property type="protein sequence ID" value="CAH0274993.1"/>
    <property type="molecule type" value="Genomic_DNA"/>
</dbReference>
<protein>
    <submittedName>
        <fullName evidence="2">Uncharacterized protein</fullName>
    </submittedName>
</protein>
<dbReference type="Proteomes" id="UP000789326">
    <property type="component" value="Unassembled WGS sequence"/>
</dbReference>
<evidence type="ECO:0000313" key="2">
    <source>
        <dbReference type="EMBL" id="CAH0274993.1"/>
    </source>
</evidence>
<feature type="transmembrane region" description="Helical" evidence="1">
    <location>
        <begin position="43"/>
        <end position="63"/>
    </location>
</feature>
<evidence type="ECO:0000313" key="3">
    <source>
        <dbReference type="Proteomes" id="UP000789326"/>
    </source>
</evidence>
<sequence>MERVEKGKLKAFIIGTGHILRGCHKKLKLYTANIKTKNAFKSAFLVFIIMESTIFICITGKHVE</sequence>
<keyword evidence="1" id="KW-0472">Membrane</keyword>
<keyword evidence="1" id="KW-0812">Transmembrane</keyword>
<evidence type="ECO:0000256" key="1">
    <source>
        <dbReference type="SAM" id="Phobius"/>
    </source>
</evidence>
<name>A0A9W4L4Z7_9BACI</name>
<keyword evidence="1" id="KW-1133">Transmembrane helix</keyword>
<gene>
    <name evidence="2" type="ORF">SRABI133_03772</name>
</gene>
<comment type="caution">
    <text evidence="2">The sequence shown here is derived from an EMBL/GenBank/DDBJ whole genome shotgun (WGS) entry which is preliminary data.</text>
</comment>
<reference evidence="2" key="1">
    <citation type="submission" date="2021-11" db="EMBL/GenBank/DDBJ databases">
        <authorList>
            <person name="Bulgarelli D."/>
        </authorList>
    </citation>
    <scope>NUCLEOTIDE SEQUENCE</scope>
    <source>
        <strain evidence="2">Bi133</strain>
    </source>
</reference>
<accession>A0A9W4L4Z7</accession>
<dbReference type="AlphaFoldDB" id="A0A9W4L4Z7"/>
<proteinExistence type="predicted"/>